<dbReference type="InterPro" id="IPR032164">
    <property type="entry name" value="DUF5000"/>
</dbReference>
<dbReference type="Gene3D" id="2.60.120.260">
    <property type="entry name" value="Galactose-binding domain-like"/>
    <property type="match status" value="1"/>
</dbReference>
<sequence>MKRYLIYTLVVLVSNLMLVSCMDSYLGIEQLDLGTDRPEKLTVDKVVPAAGGLEIYFSLPAGNPNHAQVVATYRNKMGGQMEFKVSRYSNKILVEGFTGTDEVTVDLAVVDESGNRSDVTQVKEKPLLSPVEIARQSLAASPAFGGVKLEWKNQQAHRFAIHVLTEDEIQKGVKTLIEDPSKTVYSSDSLNTATYLRQYDNIEQKFGFVLSDKWGNRTDTLIQLITPYKEDIIDFNRIEAVSYFNPTYGTTSKDYAEFGVDPLTGIQNDATTHSATFAPQTMFNGVTTANDFLARKFYMQAPGGERTYLNDVYVTFDLHQDLRLSRVQIYPRPSSSYLYSRSSVKRFRIWGTNDANAARWSKFPDDWTLIGEYVGKMPANPASITQEETDYFYSRQEYAISEDNVNPEATPTASFRYMRIQLMESYTATENFYTINEFKMFGEVIQAY</sequence>
<dbReference type="Pfam" id="PF17166">
    <property type="entry name" value="DUF5126"/>
    <property type="match status" value="1"/>
</dbReference>
<dbReference type="Proteomes" id="UP001597545">
    <property type="component" value="Unassembled WGS sequence"/>
</dbReference>
<protein>
    <submittedName>
        <fullName evidence="4">DUF5126 domain-containing protein</fullName>
    </submittedName>
</protein>
<dbReference type="InterPro" id="IPR033431">
    <property type="entry name" value="DUF5126"/>
</dbReference>
<evidence type="ECO:0000259" key="3">
    <source>
        <dbReference type="Pfam" id="PF17166"/>
    </source>
</evidence>
<gene>
    <name evidence="4" type="ORF">ACFSR5_16970</name>
</gene>
<feature type="domain" description="DUF5000" evidence="2">
    <location>
        <begin position="312"/>
        <end position="442"/>
    </location>
</feature>
<feature type="domain" description="DUF4959" evidence="1">
    <location>
        <begin position="29"/>
        <end position="126"/>
    </location>
</feature>
<evidence type="ECO:0000259" key="2">
    <source>
        <dbReference type="Pfam" id="PF16391"/>
    </source>
</evidence>
<dbReference type="PROSITE" id="PS51257">
    <property type="entry name" value="PROKAR_LIPOPROTEIN"/>
    <property type="match status" value="1"/>
</dbReference>
<reference evidence="5" key="1">
    <citation type="journal article" date="2019" name="Int. J. Syst. Evol. Microbiol.">
        <title>The Global Catalogue of Microorganisms (GCM) 10K type strain sequencing project: providing services to taxonomists for standard genome sequencing and annotation.</title>
        <authorList>
            <consortium name="The Broad Institute Genomics Platform"/>
            <consortium name="The Broad Institute Genome Sequencing Center for Infectious Disease"/>
            <person name="Wu L."/>
            <person name="Ma J."/>
        </authorList>
    </citation>
    <scope>NUCLEOTIDE SEQUENCE [LARGE SCALE GENOMIC DNA]</scope>
    <source>
        <strain evidence="5">KCTC 42662</strain>
    </source>
</reference>
<proteinExistence type="predicted"/>
<feature type="domain" description="DUF5126" evidence="3">
    <location>
        <begin position="129"/>
        <end position="234"/>
    </location>
</feature>
<dbReference type="Pfam" id="PF16323">
    <property type="entry name" value="DUF4959"/>
    <property type="match status" value="1"/>
</dbReference>
<accession>A0ABW5KK54</accession>
<dbReference type="EMBL" id="JBHULR010000015">
    <property type="protein sequence ID" value="MFD2549344.1"/>
    <property type="molecule type" value="Genomic_DNA"/>
</dbReference>
<dbReference type="Pfam" id="PF16391">
    <property type="entry name" value="DUF5000"/>
    <property type="match status" value="1"/>
</dbReference>
<name>A0ABW5KK54_9SPHI</name>
<evidence type="ECO:0000313" key="4">
    <source>
        <dbReference type="EMBL" id="MFD2549344.1"/>
    </source>
</evidence>
<comment type="caution">
    <text evidence="4">The sequence shown here is derived from an EMBL/GenBank/DDBJ whole genome shotgun (WGS) entry which is preliminary data.</text>
</comment>
<dbReference type="InterPro" id="IPR032527">
    <property type="entry name" value="DUF4959"/>
</dbReference>
<organism evidence="4 5">
    <name type="scientific">Sphingobacterium suaedae</name>
    <dbReference type="NCBI Taxonomy" id="1686402"/>
    <lineage>
        <taxon>Bacteria</taxon>
        <taxon>Pseudomonadati</taxon>
        <taxon>Bacteroidota</taxon>
        <taxon>Sphingobacteriia</taxon>
        <taxon>Sphingobacteriales</taxon>
        <taxon>Sphingobacteriaceae</taxon>
        <taxon>Sphingobacterium</taxon>
    </lineage>
</organism>
<dbReference type="RefSeq" id="WP_380905661.1">
    <property type="nucleotide sequence ID" value="NZ_JBHUEG010000012.1"/>
</dbReference>
<evidence type="ECO:0000259" key="1">
    <source>
        <dbReference type="Pfam" id="PF16323"/>
    </source>
</evidence>
<keyword evidence="5" id="KW-1185">Reference proteome</keyword>
<evidence type="ECO:0000313" key="5">
    <source>
        <dbReference type="Proteomes" id="UP001597545"/>
    </source>
</evidence>